<accession>A0ABV4H872</accession>
<keyword evidence="3" id="KW-0326">Glycosidase</keyword>
<gene>
    <name evidence="3" type="ORF">AB2L27_17850</name>
</gene>
<evidence type="ECO:0000313" key="4">
    <source>
        <dbReference type="Proteomes" id="UP001565927"/>
    </source>
</evidence>
<feature type="signal peptide" evidence="1">
    <location>
        <begin position="1"/>
        <end position="27"/>
    </location>
</feature>
<name>A0ABV4H872_9ACTN</name>
<dbReference type="GO" id="GO:0016798">
    <property type="term" value="F:hydrolase activity, acting on glycosyl bonds"/>
    <property type="evidence" value="ECO:0007669"/>
    <property type="project" value="UniProtKB-KW"/>
</dbReference>
<evidence type="ECO:0000313" key="3">
    <source>
        <dbReference type="EMBL" id="MEZ0166625.1"/>
    </source>
</evidence>
<keyword evidence="1" id="KW-0732">Signal</keyword>
<evidence type="ECO:0000256" key="1">
    <source>
        <dbReference type="SAM" id="SignalP"/>
    </source>
</evidence>
<dbReference type="PANTHER" id="PTHR40446:SF2">
    <property type="entry name" value="N-ACETYLGLUCOSAMINE-1-PHOSPHODIESTER ALPHA-N-ACETYLGLUCOSAMINIDASE"/>
    <property type="match status" value="1"/>
</dbReference>
<keyword evidence="3" id="KW-0378">Hydrolase</keyword>
<feature type="chain" id="PRO_5046672096" evidence="1">
    <location>
        <begin position="28"/>
        <end position="726"/>
    </location>
</feature>
<dbReference type="Pfam" id="PF09992">
    <property type="entry name" value="NAGPA"/>
    <property type="match status" value="1"/>
</dbReference>
<dbReference type="EMBL" id="JBGFTU010000025">
    <property type="protein sequence ID" value="MEZ0166625.1"/>
    <property type="molecule type" value="Genomic_DNA"/>
</dbReference>
<organism evidence="3 4">
    <name type="scientific">Kineococcus halophytocola</name>
    <dbReference type="NCBI Taxonomy" id="3234027"/>
    <lineage>
        <taxon>Bacteria</taxon>
        <taxon>Bacillati</taxon>
        <taxon>Actinomycetota</taxon>
        <taxon>Actinomycetes</taxon>
        <taxon>Kineosporiales</taxon>
        <taxon>Kineosporiaceae</taxon>
        <taxon>Kineococcus</taxon>
    </lineage>
</organism>
<reference evidence="3 4" key="1">
    <citation type="submission" date="2024-07" db="EMBL/GenBank/DDBJ databases">
        <authorList>
            <person name="Thanompreechachai J."/>
            <person name="Duangmal K."/>
        </authorList>
    </citation>
    <scope>NUCLEOTIDE SEQUENCE [LARGE SCALE GENOMIC DNA]</scope>
    <source>
        <strain evidence="3 4">LSe6-4</strain>
    </source>
</reference>
<dbReference type="InterPro" id="IPR018711">
    <property type="entry name" value="NAGPA"/>
</dbReference>
<protein>
    <submittedName>
        <fullName evidence="3">Phosphodiester glycosidase family protein</fullName>
    </submittedName>
</protein>
<dbReference type="RefSeq" id="WP_370442842.1">
    <property type="nucleotide sequence ID" value="NZ_JBGFTU010000025.1"/>
</dbReference>
<proteinExistence type="predicted"/>
<feature type="domain" description="Phosphodiester glycosidase" evidence="2">
    <location>
        <begin position="190"/>
        <end position="369"/>
    </location>
</feature>
<comment type="caution">
    <text evidence="3">The sequence shown here is derived from an EMBL/GenBank/DDBJ whole genome shotgun (WGS) entry which is preliminary data.</text>
</comment>
<dbReference type="Proteomes" id="UP001565927">
    <property type="component" value="Unassembled WGS sequence"/>
</dbReference>
<sequence length="726" mass="72710">MRRRTVLSIATLSASGLLVPAPTPARALAVPDGPETLAPGVTLERSTSPGPVRQVLVRLAAGSSTRPVLLQRTLSSPRTPAELATAAGAVAAVNGDFFDIDRTGTPDGPVVLDGRALKASAEPQWAVGLDAGPDGWRGRVGRVVLQGSATVAGRPFPLAALCTRTVPPDALVLFGPEWGAGDRSLTTAGGLELEVRGGTVTAVRPPGPDPVPGDGVVLVASGTLAAALAGTPLGSAVTTDVRVLDDALPPGSTGFAVGARLELVRDGALTPVDEADPTWAALRARTAVGWTAAGDLLLLTVEGGTSRSRGATAVQTARRVLDAGAVGAVMLDGGGSAQLVARTPGDATVSEAVVPSDGGARPVAHVLALVPAPAGPQARTVALRPVRGAAAVFPGLSTLVRAVPLTASGAPAAGTPLVGVAAGAVAVEDRGPDEAGHPRVAVRGLTPGPASLRATLGTATGVLALRVLDPVTGLGPDRPLTLPAAGATLDVVVTGRDAAGREAAVDAGDVHVRTDPDVLTAQALPDGRLRLTAVAATPVSTWVRMSAGGLDRAVPAAVGTRPVPVDPLSDPGAWAVATVRAAATVTAVEGPALRLAFDFTVRPAEPGTTTAALVARVPLAVPRGATGLAVSVRGDGAGGWLRGVVRVDGASRPVTFAPRVGVTGWQRFVTELPATAREVLVERLYLAQTSTAARGRGALDLARLEADLPPLPAGTGTVPRRPRPRR</sequence>
<evidence type="ECO:0000259" key="2">
    <source>
        <dbReference type="Pfam" id="PF09992"/>
    </source>
</evidence>
<dbReference type="PANTHER" id="PTHR40446">
    <property type="entry name" value="N-ACETYLGLUCOSAMINE-1-PHOSPHODIESTER ALPHA-N-ACETYLGLUCOSAMINIDASE"/>
    <property type="match status" value="1"/>
</dbReference>
<keyword evidence="4" id="KW-1185">Reference proteome</keyword>